<dbReference type="InterPro" id="IPR013382">
    <property type="entry name" value="CRISPR-assoc_prot_Cse2"/>
</dbReference>
<evidence type="ECO:0008006" key="3">
    <source>
        <dbReference type="Google" id="ProtNLM"/>
    </source>
</evidence>
<organism evidence="1 2">
    <name type="scientific">Nocardiopsis rhodophaea</name>
    <dbReference type="NCBI Taxonomy" id="280238"/>
    <lineage>
        <taxon>Bacteria</taxon>
        <taxon>Bacillati</taxon>
        <taxon>Actinomycetota</taxon>
        <taxon>Actinomycetes</taxon>
        <taxon>Streptosporangiales</taxon>
        <taxon>Nocardiopsidaceae</taxon>
        <taxon>Nocardiopsis</taxon>
    </lineage>
</organism>
<comment type="caution">
    <text evidence="1">The sequence shown here is derived from an EMBL/GenBank/DDBJ whole genome shotgun (WGS) entry which is preliminary data.</text>
</comment>
<dbReference type="Proteomes" id="UP001501585">
    <property type="component" value="Unassembled WGS sequence"/>
</dbReference>
<gene>
    <name evidence="1" type="ORF">GCM10009799_16640</name>
</gene>
<dbReference type="Pfam" id="PF09485">
    <property type="entry name" value="CRISPR_Cse2"/>
    <property type="match status" value="1"/>
</dbReference>
<sequence length="207" mass="22822">MRDLIDELYLKEGGLTNDAPGTLARWRRALGRTAEQSPALSMEIARIIGTGDDDGWEPNLDAIHHSLALLAAHQQSVSRPMHENEGSPSLGAQCRELCRRIETEHASGTGKAKRDARGPQYADECRGVVRRLEATVSARSVKELVGHVRGLVPLLRKAELPLDYVRLAADIDGWASPTRRGRVARRWGTDFYRPFPKSEDASSSTSS</sequence>
<dbReference type="Gene3D" id="1.10.520.40">
    <property type="entry name" value="CRISPR-associated protein Cse2"/>
    <property type="match status" value="1"/>
</dbReference>
<evidence type="ECO:0000313" key="1">
    <source>
        <dbReference type="EMBL" id="GAA1991432.1"/>
    </source>
</evidence>
<accession>A0ABN2SRS7</accession>
<dbReference type="InterPro" id="IPR038287">
    <property type="entry name" value="Cse2_sf"/>
</dbReference>
<dbReference type="RefSeq" id="WP_344161288.1">
    <property type="nucleotide sequence ID" value="NZ_BAAAPC010000006.1"/>
</dbReference>
<evidence type="ECO:0000313" key="2">
    <source>
        <dbReference type="Proteomes" id="UP001501585"/>
    </source>
</evidence>
<name>A0ABN2SRS7_9ACTN</name>
<dbReference type="EMBL" id="BAAAPC010000006">
    <property type="protein sequence ID" value="GAA1991432.1"/>
    <property type="molecule type" value="Genomic_DNA"/>
</dbReference>
<reference evidence="1 2" key="1">
    <citation type="journal article" date="2019" name="Int. J. Syst. Evol. Microbiol.">
        <title>The Global Catalogue of Microorganisms (GCM) 10K type strain sequencing project: providing services to taxonomists for standard genome sequencing and annotation.</title>
        <authorList>
            <consortium name="The Broad Institute Genomics Platform"/>
            <consortium name="The Broad Institute Genome Sequencing Center for Infectious Disease"/>
            <person name="Wu L."/>
            <person name="Ma J."/>
        </authorList>
    </citation>
    <scope>NUCLEOTIDE SEQUENCE [LARGE SCALE GENOMIC DNA]</scope>
    <source>
        <strain evidence="1 2">JCM 15313</strain>
    </source>
</reference>
<dbReference type="CDD" id="cd09731">
    <property type="entry name" value="Cse2_I-E"/>
    <property type="match status" value="1"/>
</dbReference>
<dbReference type="NCBIfam" id="TIGR02548">
    <property type="entry name" value="casB_cse2"/>
    <property type="match status" value="1"/>
</dbReference>
<keyword evidence="2" id="KW-1185">Reference proteome</keyword>
<proteinExistence type="predicted"/>
<protein>
    <recommendedName>
        <fullName evidence="3">Type I-E CRISPR-associated protein Cse2/CasB</fullName>
    </recommendedName>
</protein>